<dbReference type="RefSeq" id="WP_076117170.1">
    <property type="nucleotide sequence ID" value="NZ_MPTC01000002.1"/>
</dbReference>
<dbReference type="SUPFAM" id="SSF56349">
    <property type="entry name" value="DNA breaking-rejoining enzymes"/>
    <property type="match status" value="1"/>
</dbReference>
<dbReference type="InterPro" id="IPR011010">
    <property type="entry name" value="DNA_brk_join_enz"/>
</dbReference>
<dbReference type="GO" id="GO:0006310">
    <property type="term" value="P:DNA recombination"/>
    <property type="evidence" value="ECO:0007669"/>
    <property type="project" value="UniProtKB-KW"/>
</dbReference>
<reference evidence="3 4" key="1">
    <citation type="submission" date="2016-10" db="EMBL/GenBank/DDBJ databases">
        <title>Paenibacillus species isolates.</title>
        <authorList>
            <person name="Beno S.M."/>
        </authorList>
    </citation>
    <scope>NUCLEOTIDE SEQUENCE [LARGE SCALE GENOMIC DNA]</scope>
    <source>
        <strain evidence="3 4">FSL H7-0710</strain>
    </source>
</reference>
<evidence type="ECO:0000256" key="1">
    <source>
        <dbReference type="ARBA" id="ARBA00023172"/>
    </source>
</evidence>
<keyword evidence="1" id="KW-0233">DNA recombination</keyword>
<gene>
    <name evidence="3" type="ORF">BSK52_03440</name>
</gene>
<dbReference type="Pfam" id="PF00589">
    <property type="entry name" value="Phage_integrase"/>
    <property type="match status" value="1"/>
</dbReference>
<evidence type="ECO:0000259" key="2">
    <source>
        <dbReference type="Pfam" id="PF00589"/>
    </source>
</evidence>
<dbReference type="GO" id="GO:0015074">
    <property type="term" value="P:DNA integration"/>
    <property type="evidence" value="ECO:0007669"/>
    <property type="project" value="InterPro"/>
</dbReference>
<proteinExistence type="predicted"/>
<dbReference type="AlphaFoldDB" id="A0A1R0Y861"/>
<comment type="caution">
    <text evidence="3">The sequence shown here is derived from an EMBL/GenBank/DDBJ whole genome shotgun (WGS) entry which is preliminary data.</text>
</comment>
<dbReference type="EMBL" id="MPTC01000002">
    <property type="protein sequence ID" value="OMD43476.1"/>
    <property type="molecule type" value="Genomic_DNA"/>
</dbReference>
<evidence type="ECO:0000313" key="4">
    <source>
        <dbReference type="Proteomes" id="UP000187439"/>
    </source>
</evidence>
<protein>
    <recommendedName>
        <fullName evidence="2">Tyr recombinase domain-containing protein</fullName>
    </recommendedName>
</protein>
<dbReference type="CDD" id="cd00397">
    <property type="entry name" value="DNA_BRE_C"/>
    <property type="match status" value="1"/>
</dbReference>
<dbReference type="InterPro" id="IPR013762">
    <property type="entry name" value="Integrase-like_cat_sf"/>
</dbReference>
<dbReference type="GO" id="GO:0003677">
    <property type="term" value="F:DNA binding"/>
    <property type="evidence" value="ECO:0007669"/>
    <property type="project" value="InterPro"/>
</dbReference>
<sequence length="532" mass="61887">MAIKNVKTIEIHKKSAVRTSKDIVFSNKTLEEAKALFQELEKDEVIVKGGFSDNTWILINAKDDGGIRKLSFKLDDYKELILPLKVFTVFQLNRTVSSRVIEHIRHIKSAISVTVGFNQNEIPYIEFSIEDLATERVKSIYAQAKEFFASFIEDITEITSTYISNEVKVRKLINFKDLMIFRTIITDFIESSEEKERLLFFPIILWWKITNIIPLRVIEFINIKRGCLSRKNGRFFITIPRKKKKREFKNIDFFDTLPITEDIYNLINEYLSLTGDYSPEEQLFINHWGNGGHKLGVTTNNFRNTLNRFYQKIVIEKYGESKDIGRIKAMDTRHYTIMSMMFQGCNVLTISRMAGHSSLATQFHYHNHFEEFSDSFVYRLTKIKVKRKSELTQSLINLNENAILKGRRYDKSQYEHNFKMKLFGVCTHNLYEGCINGGECRSCPAFVLPLEDQTKEGFSWLSDYSLTISLKLREQIASLKMATKGMKLKIENSEWLPNYGDEGLKTLSNNVYSLIHQKSEVDTLIMEGEIHG</sequence>
<name>A0A1R0Y861_9BACL</name>
<evidence type="ECO:0000313" key="3">
    <source>
        <dbReference type="EMBL" id="OMD43476.1"/>
    </source>
</evidence>
<feature type="domain" description="Tyr recombinase" evidence="2">
    <location>
        <begin position="215"/>
        <end position="369"/>
    </location>
</feature>
<dbReference type="Gene3D" id="1.10.443.10">
    <property type="entry name" value="Intergrase catalytic core"/>
    <property type="match status" value="1"/>
</dbReference>
<dbReference type="InterPro" id="IPR002104">
    <property type="entry name" value="Integrase_catalytic"/>
</dbReference>
<accession>A0A1R0Y861</accession>
<dbReference type="OrthoDB" id="2207344at2"/>
<dbReference type="Proteomes" id="UP000187439">
    <property type="component" value="Unassembled WGS sequence"/>
</dbReference>
<organism evidence="3 4">
    <name type="scientific">Paenibacillus odorifer</name>
    <dbReference type="NCBI Taxonomy" id="189426"/>
    <lineage>
        <taxon>Bacteria</taxon>
        <taxon>Bacillati</taxon>
        <taxon>Bacillota</taxon>
        <taxon>Bacilli</taxon>
        <taxon>Bacillales</taxon>
        <taxon>Paenibacillaceae</taxon>
        <taxon>Paenibacillus</taxon>
    </lineage>
</organism>